<dbReference type="RefSeq" id="WP_224837340.1">
    <property type="nucleotide sequence ID" value="NZ_AP027268.1"/>
</dbReference>
<evidence type="ECO:0000313" key="2">
    <source>
        <dbReference type="EMBL" id="BDW91868.1"/>
    </source>
</evidence>
<evidence type="ECO:0000256" key="1">
    <source>
        <dbReference type="SAM" id="SignalP"/>
    </source>
</evidence>
<dbReference type="AlphaFoldDB" id="A0AA48HEB5"/>
<accession>A0AA48HEB5</accession>
<evidence type="ECO:0000313" key="3">
    <source>
        <dbReference type="Proteomes" id="UP001330184"/>
    </source>
</evidence>
<proteinExistence type="predicted"/>
<protein>
    <submittedName>
        <fullName evidence="2">Uncharacterized protein</fullName>
    </submittedName>
</protein>
<gene>
    <name evidence="2" type="ORF">MACH07_07000</name>
</gene>
<sequence>MKNIVFYIVFLIISTSHLQAQEFDMGDIMETAMDFVEEAQGGAETQADNQSMGQMVDKLLKKTDDPAFKALIENLSQALKEFENESYTGKCLQVMGAYAEALAYADRRVELAGNACEKKEWLGIEGLLLLTGGTINYCPTEFYGLSDQELNDKERTRIIMDYELKIRNYFFGGFENDKYEKMKNSLLELINLGTRKYLKDVGKKSYEELNTKEKSFFDTWLLSYLDDFFRETQKIENAHMKLYYTFVFANYQLRILNNIADIDVTSGKTSMVDFVGKMFTPEFMLSKTVEIAKLSNLYKCSN</sequence>
<keyword evidence="3" id="KW-1185">Reference proteome</keyword>
<reference evidence="2 3" key="1">
    <citation type="submission" date="2023-01" db="EMBL/GenBank/DDBJ databases">
        <title>Complete genome sequence of Muricauda aquimarina strain IFOP_LL357.</title>
        <authorList>
            <person name="Gajardo G."/>
            <person name="Ueki S."/>
            <person name="Maruyama F."/>
        </authorList>
    </citation>
    <scope>NUCLEOTIDE SEQUENCE [LARGE SCALE GENOMIC DNA]</scope>
    <source>
        <strain evidence="2 3">IFOP_LL357</strain>
    </source>
</reference>
<name>A0AA48HEB5_9FLAO</name>
<keyword evidence="1" id="KW-0732">Signal</keyword>
<dbReference type="EMBL" id="AP027268">
    <property type="protein sequence ID" value="BDW91868.1"/>
    <property type="molecule type" value="Genomic_DNA"/>
</dbReference>
<feature type="signal peptide" evidence="1">
    <location>
        <begin position="1"/>
        <end position="20"/>
    </location>
</feature>
<organism evidence="2 3">
    <name type="scientific">Flagellimonas marinaquae</name>
    <dbReference type="NCBI Taxonomy" id="254955"/>
    <lineage>
        <taxon>Bacteria</taxon>
        <taxon>Pseudomonadati</taxon>
        <taxon>Bacteroidota</taxon>
        <taxon>Flavobacteriia</taxon>
        <taxon>Flavobacteriales</taxon>
        <taxon>Flavobacteriaceae</taxon>
        <taxon>Flagellimonas</taxon>
    </lineage>
</organism>
<feature type="chain" id="PRO_5041470333" evidence="1">
    <location>
        <begin position="21"/>
        <end position="302"/>
    </location>
</feature>
<dbReference type="Proteomes" id="UP001330184">
    <property type="component" value="Chromosome"/>
</dbReference>